<keyword evidence="3" id="KW-1185">Reference proteome</keyword>
<gene>
    <name evidence="2" type="ORF">KI659_14710</name>
</gene>
<protein>
    <submittedName>
        <fullName evidence="2">Fibrobacter succinogenes major paralogous domain-containing protein</fullName>
    </submittedName>
</protein>
<dbReference type="EMBL" id="JAHCMY010000010">
    <property type="protein sequence ID" value="MBS9525267.1"/>
    <property type="molecule type" value="Genomic_DNA"/>
</dbReference>
<evidence type="ECO:0000313" key="3">
    <source>
        <dbReference type="Proteomes" id="UP001319104"/>
    </source>
</evidence>
<evidence type="ECO:0000259" key="1">
    <source>
        <dbReference type="Pfam" id="PF09603"/>
    </source>
</evidence>
<feature type="domain" description="Fibrobacter succinogenes major paralogous" evidence="1">
    <location>
        <begin position="251"/>
        <end position="464"/>
    </location>
</feature>
<dbReference type="PROSITE" id="PS51257">
    <property type="entry name" value="PROKAR_LIPOPROTEIN"/>
    <property type="match status" value="1"/>
</dbReference>
<name>A0AAP2CP21_9BACT</name>
<reference evidence="2 3" key="1">
    <citation type="submission" date="2021-05" db="EMBL/GenBank/DDBJ databases">
        <authorList>
            <person name="Zhang Z.D."/>
            <person name="Osman G."/>
        </authorList>
    </citation>
    <scope>NUCLEOTIDE SEQUENCE [LARGE SCALE GENOMIC DNA]</scope>
    <source>
        <strain evidence="2 3">KCTC 32217</strain>
    </source>
</reference>
<accession>A0AAP2CP21</accession>
<organism evidence="2 3">
    <name type="scientific">Litoribacter ruber</name>
    <dbReference type="NCBI Taxonomy" id="702568"/>
    <lineage>
        <taxon>Bacteria</taxon>
        <taxon>Pseudomonadati</taxon>
        <taxon>Bacteroidota</taxon>
        <taxon>Cytophagia</taxon>
        <taxon>Cytophagales</taxon>
        <taxon>Cyclobacteriaceae</taxon>
        <taxon>Litoribacter</taxon>
    </lineage>
</organism>
<evidence type="ECO:0000313" key="2">
    <source>
        <dbReference type="EMBL" id="MBS9525267.1"/>
    </source>
</evidence>
<dbReference type="NCBIfam" id="TIGR02145">
    <property type="entry name" value="Fib_succ_major"/>
    <property type="match status" value="1"/>
</dbReference>
<dbReference type="Proteomes" id="UP001319104">
    <property type="component" value="Unassembled WGS sequence"/>
</dbReference>
<proteinExistence type="predicted"/>
<dbReference type="RefSeq" id="WP_213946126.1">
    <property type="nucleotide sequence ID" value="NZ_JAHCMY010000010.1"/>
</dbReference>
<dbReference type="InterPro" id="IPR011871">
    <property type="entry name" value="Fib_succ_major"/>
</dbReference>
<dbReference type="Pfam" id="PF09603">
    <property type="entry name" value="Fib_succ_major"/>
    <property type="match status" value="1"/>
</dbReference>
<sequence>MKKIFYSLAIMFFLYSCQELEEEKHLPQAEVNFSTLSLQQFNTQSEQARTQASAWEHVFAEEVEMLITNNESGEIFTLVFDPNDFFLPKTIMLPYGEYTYMVESAGEEEEFSSYLPFTASGSFLVSSPNLNISLNAETTFGLVSVKNEFVEFATLSNRDMMLTQNGEFYFLYLLNRHESLLRIRDVNDDTAEYEITLDPYMHLHYYLYSSGGNTDFLELRVGDFEYIPEGIALDDITNVVYDNDGNRYRTVNIGNQNWMAENLRSSTFCNGDPIPHVPGTREDWNEVEEPMWTYVHNDESLNYPFGKLYNGYVAIDERNPCPCGYRVPTMEDFQQLVDFVGGENHILLGSLKEAGYKNWMAPNMNATNASGLGLIGSGLFLPVPGGVYRDDNRYIEQYPTVLFGFNFFRMTGAHWSQTTADYVSYNEEVLFESLYSLELGYDGIGNLWVHDGPKHEGLSIRCIKEEEL</sequence>
<comment type="caution">
    <text evidence="2">The sequence shown here is derived from an EMBL/GenBank/DDBJ whole genome shotgun (WGS) entry which is preliminary data.</text>
</comment>
<dbReference type="AlphaFoldDB" id="A0AAP2CP21"/>